<feature type="compositionally biased region" description="Polar residues" evidence="1">
    <location>
        <begin position="60"/>
        <end position="69"/>
    </location>
</feature>
<accession>A0A914DSV2</accession>
<proteinExistence type="predicted"/>
<evidence type="ECO:0000256" key="2">
    <source>
        <dbReference type="SAM" id="Phobius"/>
    </source>
</evidence>
<feature type="region of interest" description="Disordered" evidence="1">
    <location>
        <begin position="58"/>
        <end position="83"/>
    </location>
</feature>
<evidence type="ECO:0000313" key="4">
    <source>
        <dbReference type="WBParaSite" id="ACRNAN_scaffold3530.g32155.t1"/>
    </source>
</evidence>
<protein>
    <submittedName>
        <fullName evidence="4">Uncharacterized protein</fullName>
    </submittedName>
</protein>
<evidence type="ECO:0000313" key="3">
    <source>
        <dbReference type="Proteomes" id="UP000887540"/>
    </source>
</evidence>
<feature type="transmembrane region" description="Helical" evidence="2">
    <location>
        <begin position="6"/>
        <end position="31"/>
    </location>
</feature>
<evidence type="ECO:0000256" key="1">
    <source>
        <dbReference type="SAM" id="MobiDB-lite"/>
    </source>
</evidence>
<dbReference type="AlphaFoldDB" id="A0A914DSV2"/>
<reference evidence="4" key="1">
    <citation type="submission" date="2022-11" db="UniProtKB">
        <authorList>
            <consortium name="WormBaseParasite"/>
        </authorList>
    </citation>
    <scope>IDENTIFICATION</scope>
</reference>
<feature type="compositionally biased region" description="Basic and acidic residues" evidence="1">
    <location>
        <begin position="74"/>
        <end position="83"/>
    </location>
</feature>
<keyword evidence="3" id="KW-1185">Reference proteome</keyword>
<keyword evidence="2" id="KW-0812">Transmembrane</keyword>
<organism evidence="3 4">
    <name type="scientific">Acrobeloides nanus</name>
    <dbReference type="NCBI Taxonomy" id="290746"/>
    <lineage>
        <taxon>Eukaryota</taxon>
        <taxon>Metazoa</taxon>
        <taxon>Ecdysozoa</taxon>
        <taxon>Nematoda</taxon>
        <taxon>Chromadorea</taxon>
        <taxon>Rhabditida</taxon>
        <taxon>Tylenchina</taxon>
        <taxon>Cephalobomorpha</taxon>
        <taxon>Cephaloboidea</taxon>
        <taxon>Cephalobidae</taxon>
        <taxon>Acrobeloides</taxon>
    </lineage>
</organism>
<keyword evidence="2" id="KW-0472">Membrane</keyword>
<name>A0A914DSV2_9BILA</name>
<keyword evidence="2" id="KW-1133">Transmembrane helix</keyword>
<dbReference type="Proteomes" id="UP000887540">
    <property type="component" value="Unplaced"/>
</dbReference>
<dbReference type="WBParaSite" id="ACRNAN_scaffold3530.g32155.t1">
    <property type="protein sequence ID" value="ACRNAN_scaffold3530.g32155.t1"/>
    <property type="gene ID" value="ACRNAN_scaffold3530.g32155"/>
</dbReference>
<sequence>MDDTTNLVYTIVISCVGVLAITTNMCLFICVMKGQDWISNRIGPGIGLNQEQNWIRDMTGSETGQEKTGSGSGREQDRIEADWIRKRTGSKTELYQGPD</sequence>